<dbReference type="EMBL" id="KU928136">
    <property type="protein sequence ID" value="ANF07282.1"/>
    <property type="molecule type" value="Genomic_DNA"/>
</dbReference>
<evidence type="ECO:0000313" key="2">
    <source>
        <dbReference type="EMBL" id="ANF07282.1"/>
    </source>
</evidence>
<gene>
    <name evidence="2" type="primary">bfL6</name>
</gene>
<protein>
    <submittedName>
        <fullName evidence="2">Ketosteroid isomerase-like protein</fullName>
    </submittedName>
</protein>
<accession>A0A172WCU5</accession>
<dbReference type="GO" id="GO:0016853">
    <property type="term" value="F:isomerase activity"/>
    <property type="evidence" value="ECO:0007669"/>
    <property type="project" value="UniProtKB-KW"/>
</dbReference>
<dbReference type="AlphaFoldDB" id="A0A172WCU5"/>
<feature type="signal peptide" evidence="1">
    <location>
        <begin position="1"/>
        <end position="22"/>
    </location>
</feature>
<name>A0A172WCU5_9EURO</name>
<dbReference type="SUPFAM" id="SSF54427">
    <property type="entry name" value="NTF2-like"/>
    <property type="match status" value="1"/>
</dbReference>
<keyword evidence="2" id="KW-0413">Isomerase</keyword>
<keyword evidence="1" id="KW-0732">Signal</keyword>
<reference evidence="2" key="1">
    <citation type="journal article" date="2016" name="Angew. Chem. Int. Ed. Engl.">
        <title>Heterologous Production of Fungal Maleidrides Reveals the Cryptic Cyclization Involved in their Biosynthesis.</title>
        <authorList>
            <person name="Williams K."/>
            <person name="Szwalbe A.J."/>
            <person name="Mulholland N.P."/>
            <person name="Vincent J.L."/>
            <person name="Bailey A.M."/>
            <person name="Willis C.L."/>
            <person name="Simpson T.J."/>
            <person name="Cox R.J."/>
        </authorList>
    </citation>
    <scope>NUCLEOTIDE SEQUENCE</scope>
    <source>
        <strain evidence="2">IMI40021</strain>
    </source>
</reference>
<feature type="chain" id="PRO_5008002599" evidence="1">
    <location>
        <begin position="23"/>
        <end position="242"/>
    </location>
</feature>
<evidence type="ECO:0000256" key="1">
    <source>
        <dbReference type="SAM" id="SignalP"/>
    </source>
</evidence>
<dbReference type="Gene3D" id="3.10.450.50">
    <property type="match status" value="1"/>
</dbReference>
<proteinExistence type="predicted"/>
<organism evidence="2">
    <name type="scientific">Paecilomyces fulvus</name>
    <dbReference type="NCBI Taxonomy" id="89137"/>
    <lineage>
        <taxon>Eukaryota</taxon>
        <taxon>Fungi</taxon>
        <taxon>Dikarya</taxon>
        <taxon>Ascomycota</taxon>
        <taxon>Pezizomycotina</taxon>
        <taxon>Eurotiomycetes</taxon>
        <taxon>Eurotiomycetidae</taxon>
        <taxon>Eurotiales</taxon>
        <taxon>Thermoascaceae</taxon>
        <taxon>Paecilomyces</taxon>
    </lineage>
</organism>
<sequence length="242" mass="27945">MVSSKVLIRALALYFLSTYGTSRSILPEWNAQQIPMDSVDINSIPAQESQIVNPNDDGFYFENPETNCKYASQPYIYDSYKHLAQNMFKLLDKIQPDVDFTIVGHHPVSGHYRDLKHVWINAFWRLTNCFLAVYPEEFDVTLLYIHGGCDQQWSVQEVLFHGRANNGRTFDMINVWVTKWVDGKMAEVRTYIDGPETTRILFENELWTNSSTETDHLDFIPGPKGMPDMVALSEVMAKYGHY</sequence>
<dbReference type="InterPro" id="IPR032710">
    <property type="entry name" value="NTF2-like_dom_sf"/>
</dbReference>